<reference evidence="2 3" key="1">
    <citation type="submission" date="2019-06" db="EMBL/GenBank/DDBJ databases">
        <title>Flavibacter putida gen. nov., sp. nov., a novel marine bacterium of the family Flavobacteriaceae isolated from coastal seawater.</title>
        <authorList>
            <person name="Feng X."/>
        </authorList>
    </citation>
    <scope>NUCLEOTIDE SEQUENCE [LARGE SCALE GENOMIC DNA]</scope>
    <source>
        <strain evidence="2 3">PLHSN227</strain>
    </source>
</reference>
<evidence type="ECO:0008006" key="4">
    <source>
        <dbReference type="Google" id="ProtNLM"/>
    </source>
</evidence>
<keyword evidence="3" id="KW-1185">Reference proteome</keyword>
<dbReference type="OrthoDB" id="1445234at2"/>
<protein>
    <recommendedName>
        <fullName evidence="4">DUF4468 domain-containing protein</fullName>
    </recommendedName>
</protein>
<keyword evidence="1" id="KW-0732">Signal</keyword>
<feature type="chain" id="PRO_5021400767" description="DUF4468 domain-containing protein" evidence="1">
    <location>
        <begin position="21"/>
        <end position="194"/>
    </location>
</feature>
<name>A0A507ZSL3_9FLAO</name>
<dbReference type="AlphaFoldDB" id="A0A507ZSL3"/>
<accession>A0A507ZSL3</accession>
<gene>
    <name evidence="2" type="ORF">FKR84_08655</name>
</gene>
<sequence>MKIKVLIIIVILIASYTANAQSNNLKKDSLIEDFTYYEPIFVHHKPNHPSIVYQRFEEISTIALDSVFKTEKSKYKIEQKNDLKFNIAIKNKLVSIIEMRNKKGIDIDFTSELKSIREKTASRYGIFFLIKTKSSTSNTTTAISKIRLEVIIIDFIKKQPIFYRKSRNLSPKYNGGYAHTLIKNLDYIYRKIKD</sequence>
<feature type="signal peptide" evidence="1">
    <location>
        <begin position="1"/>
        <end position="20"/>
    </location>
</feature>
<dbReference type="EMBL" id="VIAR01000007">
    <property type="protein sequence ID" value="TQD38708.1"/>
    <property type="molecule type" value="Genomic_DNA"/>
</dbReference>
<dbReference type="RefSeq" id="WP_141421903.1">
    <property type="nucleotide sequence ID" value="NZ_VIAR01000007.1"/>
</dbReference>
<proteinExistence type="predicted"/>
<organism evidence="2 3">
    <name type="scientific">Haloflavibacter putidus</name>
    <dbReference type="NCBI Taxonomy" id="2576776"/>
    <lineage>
        <taxon>Bacteria</taxon>
        <taxon>Pseudomonadati</taxon>
        <taxon>Bacteroidota</taxon>
        <taxon>Flavobacteriia</taxon>
        <taxon>Flavobacteriales</taxon>
        <taxon>Flavobacteriaceae</taxon>
        <taxon>Haloflavibacter</taxon>
    </lineage>
</organism>
<evidence type="ECO:0000256" key="1">
    <source>
        <dbReference type="SAM" id="SignalP"/>
    </source>
</evidence>
<evidence type="ECO:0000313" key="3">
    <source>
        <dbReference type="Proteomes" id="UP000317169"/>
    </source>
</evidence>
<comment type="caution">
    <text evidence="2">The sequence shown here is derived from an EMBL/GenBank/DDBJ whole genome shotgun (WGS) entry which is preliminary data.</text>
</comment>
<evidence type="ECO:0000313" key="2">
    <source>
        <dbReference type="EMBL" id="TQD38708.1"/>
    </source>
</evidence>
<dbReference type="Proteomes" id="UP000317169">
    <property type="component" value="Unassembled WGS sequence"/>
</dbReference>